<sequence length="55" mass="5436">MQIVLTLAIFLLAFGGLALGVMAGRAPIKGSCGGLNCLKGIECGACDRKAGGGLK</sequence>
<name>A0A916RD20_9HYPH</name>
<evidence type="ECO:0000313" key="2">
    <source>
        <dbReference type="Proteomes" id="UP000596977"/>
    </source>
</evidence>
<reference evidence="1 2" key="1">
    <citation type="journal article" date="2014" name="Int. J. Syst. Evol. Microbiol.">
        <title>Complete genome sequence of Corynebacterium casei LMG S-19264T (=DSM 44701T), isolated from a smear-ripened cheese.</title>
        <authorList>
            <consortium name="US DOE Joint Genome Institute (JGI-PGF)"/>
            <person name="Walter F."/>
            <person name="Albersmeier A."/>
            <person name="Kalinowski J."/>
            <person name="Ruckert C."/>
        </authorList>
    </citation>
    <scope>NUCLEOTIDE SEQUENCE [LARGE SCALE GENOMIC DNA]</scope>
    <source>
        <strain evidence="1 2">CGMCC 1.15896</strain>
    </source>
</reference>
<accession>A0A916RD20</accession>
<protein>
    <recommendedName>
        <fullName evidence="3">(Na+)-NQR maturation NqrM</fullName>
    </recommendedName>
</protein>
<proteinExistence type="predicted"/>
<comment type="caution">
    <text evidence="1">The sequence shown here is derived from an EMBL/GenBank/DDBJ whole genome shotgun (WGS) entry which is preliminary data.</text>
</comment>
<dbReference type="EMBL" id="BMKB01000002">
    <property type="protein sequence ID" value="GGA46053.1"/>
    <property type="molecule type" value="Genomic_DNA"/>
</dbReference>
<dbReference type="Proteomes" id="UP000596977">
    <property type="component" value="Unassembled WGS sequence"/>
</dbReference>
<organism evidence="1 2">
    <name type="scientific">Pelagibacterium lentulum</name>
    <dbReference type="NCBI Taxonomy" id="2029865"/>
    <lineage>
        <taxon>Bacteria</taxon>
        <taxon>Pseudomonadati</taxon>
        <taxon>Pseudomonadota</taxon>
        <taxon>Alphaproteobacteria</taxon>
        <taxon>Hyphomicrobiales</taxon>
        <taxon>Devosiaceae</taxon>
        <taxon>Pelagibacterium</taxon>
    </lineage>
</organism>
<dbReference type="AlphaFoldDB" id="A0A916RD20"/>
<evidence type="ECO:0008006" key="3">
    <source>
        <dbReference type="Google" id="ProtNLM"/>
    </source>
</evidence>
<evidence type="ECO:0000313" key="1">
    <source>
        <dbReference type="EMBL" id="GGA46053.1"/>
    </source>
</evidence>
<gene>
    <name evidence="1" type="ORF">GCM10011499_14750</name>
</gene>
<keyword evidence="2" id="KW-1185">Reference proteome</keyword>